<evidence type="ECO:0000256" key="1">
    <source>
        <dbReference type="ARBA" id="ARBA00011738"/>
    </source>
</evidence>
<dbReference type="HAMAP" id="MF_01576">
    <property type="entry name" value="THF_DHG_CYH"/>
    <property type="match status" value="1"/>
</dbReference>
<dbReference type="Pfam" id="PF00763">
    <property type="entry name" value="THF_DHG_CYH"/>
    <property type="match status" value="1"/>
</dbReference>
<dbReference type="GO" id="GO:0004477">
    <property type="term" value="F:methenyltetrahydrofolate cyclohydrolase activity"/>
    <property type="evidence" value="ECO:0007669"/>
    <property type="project" value="UniProtKB-EC"/>
</dbReference>
<dbReference type="CDD" id="cd01080">
    <property type="entry name" value="NAD_bind_m-THF_DH_Cyclohyd"/>
    <property type="match status" value="1"/>
</dbReference>
<dbReference type="PROSITE" id="PS00767">
    <property type="entry name" value="THF_DHG_CYH_2"/>
    <property type="match status" value="1"/>
</dbReference>
<dbReference type="FunFam" id="3.40.50.10860:FF:000005">
    <property type="entry name" value="C-1-tetrahydrofolate synthase, cytoplasmic, putative"/>
    <property type="match status" value="1"/>
</dbReference>
<dbReference type="CTD" id="47895"/>
<dbReference type="EC" id="3.5.4.9" evidence="2"/>
<dbReference type="InterPro" id="IPR036291">
    <property type="entry name" value="NAD(P)-bd_dom_sf"/>
</dbReference>
<proteinExistence type="inferred from homology"/>
<dbReference type="GO" id="GO:0004487">
    <property type="term" value="F:methylenetetrahydrofolate dehydrogenase (NAD+) activity"/>
    <property type="evidence" value="ECO:0007669"/>
    <property type="project" value="TreeGrafter"/>
</dbReference>
<dbReference type="GO" id="GO:0004488">
    <property type="term" value="F:methylenetetrahydrofolate dehydrogenase (NADP+) activity"/>
    <property type="evidence" value="ECO:0007669"/>
    <property type="project" value="InterPro"/>
</dbReference>
<dbReference type="Pfam" id="PF02882">
    <property type="entry name" value="THF_DHG_CYH_C"/>
    <property type="match status" value="1"/>
</dbReference>
<evidence type="ECO:0000256" key="3">
    <source>
        <dbReference type="ARBA" id="ARBA00022563"/>
    </source>
</evidence>
<reference evidence="11" key="1">
    <citation type="submission" date="2025-08" db="UniProtKB">
        <authorList>
            <consortium name="RefSeq"/>
        </authorList>
    </citation>
    <scope>IDENTIFICATION</scope>
</reference>
<evidence type="ECO:0000256" key="7">
    <source>
        <dbReference type="ARBA" id="ARBA00036357"/>
    </source>
</evidence>
<dbReference type="KEGG" id="ccin:107268842"/>
<keyword evidence="3" id="KW-0554">One-carbon metabolism</keyword>
<dbReference type="GeneID" id="107268842"/>
<evidence type="ECO:0000259" key="8">
    <source>
        <dbReference type="Pfam" id="PF00763"/>
    </source>
</evidence>
<feature type="domain" description="Tetrahydrofolate dehydrogenase/cyclohydrolase NAD(P)-binding" evidence="9">
    <location>
        <begin position="166"/>
        <end position="322"/>
    </location>
</feature>
<dbReference type="GO" id="GO:0005739">
    <property type="term" value="C:mitochondrion"/>
    <property type="evidence" value="ECO:0007669"/>
    <property type="project" value="TreeGrafter"/>
</dbReference>
<dbReference type="PANTHER" id="PTHR48099">
    <property type="entry name" value="C-1-TETRAHYDROFOLATE SYNTHASE, CYTOPLASMIC-RELATED"/>
    <property type="match status" value="1"/>
</dbReference>
<evidence type="ECO:0000256" key="6">
    <source>
        <dbReference type="ARBA" id="ARBA00023268"/>
    </source>
</evidence>
<evidence type="ECO:0000313" key="11">
    <source>
        <dbReference type="RefSeq" id="XP_015597493.1"/>
    </source>
</evidence>
<evidence type="ECO:0000259" key="9">
    <source>
        <dbReference type="Pfam" id="PF02882"/>
    </source>
</evidence>
<comment type="subunit">
    <text evidence="1">Homodimer.</text>
</comment>
<dbReference type="AlphaFoldDB" id="A0AAJ7BYL2"/>
<dbReference type="Proteomes" id="UP000694920">
    <property type="component" value="Unplaced"/>
</dbReference>
<name>A0AAJ7BYL2_CEPCN</name>
<dbReference type="GO" id="GO:0035999">
    <property type="term" value="P:tetrahydrofolate interconversion"/>
    <property type="evidence" value="ECO:0007669"/>
    <property type="project" value="TreeGrafter"/>
</dbReference>
<dbReference type="InterPro" id="IPR046346">
    <property type="entry name" value="Aminoacid_DH-like_N_sf"/>
</dbReference>
<evidence type="ECO:0000256" key="4">
    <source>
        <dbReference type="ARBA" id="ARBA00022801"/>
    </source>
</evidence>
<dbReference type="InterPro" id="IPR020867">
    <property type="entry name" value="THF_DH/CycHdrlase_CS"/>
</dbReference>
<dbReference type="InterPro" id="IPR000672">
    <property type="entry name" value="THF_DH/CycHdrlase"/>
</dbReference>
<keyword evidence="10" id="KW-1185">Reference proteome</keyword>
<dbReference type="SUPFAM" id="SSF51735">
    <property type="entry name" value="NAD(P)-binding Rossmann-fold domains"/>
    <property type="match status" value="1"/>
</dbReference>
<keyword evidence="4" id="KW-0378">Hydrolase</keyword>
<dbReference type="PRINTS" id="PR00085">
    <property type="entry name" value="THFDHDRGNASE"/>
</dbReference>
<dbReference type="PROSITE" id="PS00766">
    <property type="entry name" value="THF_DHG_CYH_1"/>
    <property type="match status" value="1"/>
</dbReference>
<evidence type="ECO:0000256" key="2">
    <source>
        <dbReference type="ARBA" id="ARBA00012776"/>
    </source>
</evidence>
<dbReference type="Gene3D" id="3.40.50.720">
    <property type="entry name" value="NAD(P)-binding Rossmann-like Domain"/>
    <property type="match status" value="1"/>
</dbReference>
<dbReference type="InterPro" id="IPR020630">
    <property type="entry name" value="THF_DH/CycHdrlase_cat_dom"/>
</dbReference>
<dbReference type="FunFam" id="3.40.50.720:FF:000070">
    <property type="entry name" value="probable bifunctional methylenetetrahydrofolate dehydrogenase/cyclohydrolase 2"/>
    <property type="match status" value="1"/>
</dbReference>
<gene>
    <name evidence="11" type="primary">LOC107268842</name>
</gene>
<dbReference type="SUPFAM" id="SSF53223">
    <property type="entry name" value="Aminoacid dehydrogenase-like, N-terminal domain"/>
    <property type="match status" value="1"/>
</dbReference>
<evidence type="ECO:0000313" key="10">
    <source>
        <dbReference type="Proteomes" id="UP000694920"/>
    </source>
</evidence>
<accession>A0AAJ7BYL2</accession>
<protein>
    <recommendedName>
        <fullName evidence="2">methenyltetrahydrofolate cyclohydrolase</fullName>
        <ecNumber evidence="2">3.5.4.9</ecNumber>
    </recommendedName>
</protein>
<dbReference type="PANTHER" id="PTHR48099:SF11">
    <property type="entry name" value="BIFUNCTIONAL METHYLENETETRAHYDROFOLATE DEHYDROGENASE_CYCLOHYDROLASE, MITOCHONDRIAL"/>
    <property type="match status" value="1"/>
</dbReference>
<sequence>MFSRRLLSLIINTQHISRELHVSKSLLTAVIINGKAIAEEMRRELKSSVDAWVACDKRQPKLIAILVGDDQASKTYVGNKVRAAAAIGILSETIFFGNDISQTELIEKIKCLNNDDSVDGIIVQLPLPIGIEEKEICCAVAPSKDVDGFHIENMGKLTLDRIGIAPATALGVKELILRSKIDTIGKNAVIVGRSKHVGLPIALLLHADGKGETGALDMTTTICHRFTPHEQMKNFTKSADVIVMAAGVPGLLTKDMVKPGACVIDVGINRIKDNTGGSRLVGDVDFESVKKVAGYITPVPGGVGPMTVTMLMKNTFLASKRNQGER</sequence>
<feature type="domain" description="Tetrahydrofolate dehydrogenase/cyclohydrolase catalytic" evidence="8">
    <location>
        <begin position="32"/>
        <end position="147"/>
    </location>
</feature>
<comment type="catalytic activity">
    <reaction evidence="7">
        <text>(6R)-5,10-methenyltetrahydrofolate + H2O = (6R)-10-formyltetrahydrofolate + H(+)</text>
        <dbReference type="Rhea" id="RHEA:23700"/>
        <dbReference type="ChEBI" id="CHEBI:15377"/>
        <dbReference type="ChEBI" id="CHEBI:15378"/>
        <dbReference type="ChEBI" id="CHEBI:57455"/>
        <dbReference type="ChEBI" id="CHEBI:195366"/>
        <dbReference type="EC" id="3.5.4.9"/>
    </reaction>
</comment>
<keyword evidence="5" id="KW-0560">Oxidoreductase</keyword>
<dbReference type="Gene3D" id="3.40.50.10860">
    <property type="entry name" value="Leucine Dehydrogenase, chain A, domain 1"/>
    <property type="match status" value="1"/>
</dbReference>
<dbReference type="RefSeq" id="XP_015597493.1">
    <property type="nucleotide sequence ID" value="XM_015742007.2"/>
</dbReference>
<dbReference type="InterPro" id="IPR020631">
    <property type="entry name" value="THF_DH/CycHdrlase_NAD-bd_dom"/>
</dbReference>
<evidence type="ECO:0000256" key="5">
    <source>
        <dbReference type="ARBA" id="ARBA00023002"/>
    </source>
</evidence>
<keyword evidence="6" id="KW-0511">Multifunctional enzyme</keyword>
<organism evidence="10 11">
    <name type="scientific">Cephus cinctus</name>
    <name type="common">Wheat stem sawfly</name>
    <dbReference type="NCBI Taxonomy" id="211228"/>
    <lineage>
        <taxon>Eukaryota</taxon>
        <taxon>Metazoa</taxon>
        <taxon>Ecdysozoa</taxon>
        <taxon>Arthropoda</taxon>
        <taxon>Hexapoda</taxon>
        <taxon>Insecta</taxon>
        <taxon>Pterygota</taxon>
        <taxon>Neoptera</taxon>
        <taxon>Endopterygota</taxon>
        <taxon>Hymenoptera</taxon>
        <taxon>Cephoidea</taxon>
        <taxon>Cephidae</taxon>
        <taxon>Cephus</taxon>
    </lineage>
</organism>